<evidence type="ECO:0000259" key="8">
    <source>
        <dbReference type="PROSITE" id="PS50221"/>
    </source>
</evidence>
<dbReference type="GO" id="GO:0016020">
    <property type="term" value="C:membrane"/>
    <property type="evidence" value="ECO:0007669"/>
    <property type="project" value="UniProtKB-SubCell"/>
</dbReference>
<dbReference type="PROSITE" id="PS50261">
    <property type="entry name" value="G_PROTEIN_RECEP_F2_4"/>
    <property type="match status" value="1"/>
</dbReference>
<evidence type="ECO:0000256" key="3">
    <source>
        <dbReference type="ARBA" id="ARBA00022989"/>
    </source>
</evidence>
<feature type="transmembrane region" description="Helical" evidence="6">
    <location>
        <begin position="730"/>
        <end position="752"/>
    </location>
</feature>
<dbReference type="Proteomes" id="UP000887568">
    <property type="component" value="Unplaced"/>
</dbReference>
<dbReference type="InterPro" id="IPR016186">
    <property type="entry name" value="C-type_lectin-like/link_sf"/>
</dbReference>
<dbReference type="GO" id="GO:0007166">
    <property type="term" value="P:cell surface receptor signaling pathway"/>
    <property type="evidence" value="ECO:0007669"/>
    <property type="project" value="InterPro"/>
</dbReference>
<dbReference type="PRINTS" id="PR00249">
    <property type="entry name" value="GPCRSECRETIN"/>
</dbReference>
<dbReference type="Pfam" id="PF01825">
    <property type="entry name" value="GPS"/>
    <property type="match status" value="1"/>
</dbReference>
<dbReference type="SMART" id="SM00303">
    <property type="entry name" value="GPS"/>
    <property type="match status" value="1"/>
</dbReference>
<dbReference type="PROSITE" id="PS50221">
    <property type="entry name" value="GAIN_B"/>
    <property type="match status" value="1"/>
</dbReference>
<dbReference type="InterPro" id="IPR016187">
    <property type="entry name" value="CTDL_fold"/>
</dbReference>
<dbReference type="SUPFAM" id="SSF56436">
    <property type="entry name" value="C-type lectin-like"/>
    <property type="match status" value="1"/>
</dbReference>
<evidence type="ECO:0000259" key="9">
    <source>
        <dbReference type="PROSITE" id="PS50261"/>
    </source>
</evidence>
<keyword evidence="3 6" id="KW-1133">Transmembrane helix</keyword>
<evidence type="ECO:0000259" key="7">
    <source>
        <dbReference type="PROSITE" id="PS50041"/>
    </source>
</evidence>
<feature type="transmembrane region" description="Helical" evidence="6">
    <location>
        <begin position="661"/>
        <end position="684"/>
    </location>
</feature>
<dbReference type="PANTHER" id="PTHR45692:SF1">
    <property type="entry name" value="G-PROTEIN COUPLED RECEPTORS FAMILY 2 PROFILE 2 DOMAIN-CONTAINING PROTEIN"/>
    <property type="match status" value="1"/>
</dbReference>
<protein>
    <submittedName>
        <fullName evidence="10">Uncharacterized protein</fullName>
    </submittedName>
</protein>
<sequence length="821" mass="89684">MCMGGVLSRTWTTGLTVRSHLDGASVVGSRVMWKPGVTVEQLDGGDAGLWHAAQAFLTLSTTSSSVFLIFAPKYRKPSTNSIGFPPTLTIPSGTRNSLGWIGLNDKKQEGTFVWVDGTEKNYTNWSGSEPNDANNNEDCTQMWRGGRWNDLICTRALNYCCKRAGQALAVRNCSTSMPPEWKDYKARSCGDLITLDNLAKVQVGVGNVIEVAEFLANQTTNIPSDTESFEAISTILMNVVGVGSGELEVTELVVETVHNVIKADPTSLNAVNSSSIVQSIENQVSLTLRQESSVSICQDTIHVEAVSWDTTEANGGLVFASIQSRDQQESSQETTLAGTHVRVFPNTSEIPDDVDVVASIQLPENIVQLLESTNNSATQVQASFLIYGDDTLFRSALLREYNEKNLSERRVAAPVLSLTVENVELVNLTDLVVIEFKVKQLDSQQYLGGGSEQLPVCSWDFESGDSGGDWSNAGCQLEELTNETATCECNHATNFAIIMDVRGQRPDEGSPEARLALDIISQVGCALSIAALVITLIIHLFIKKLRQGKTRQILLQFCCSLLALYIVFLAGVDNAKGNVCVFVAALLHYLPLSTMMWMAVEARNIYVGTVKVFPEDSPRYMLKACLVAWGFPAIVLAVTLATALNQYKNDHYCFLEPGLVLYLGLLAPIALILIHNIITFILVMRSILKVQEASRSQQISKRLQNAVAISTLLGLTWCFGFLAISDATFVFQLIFCIANSLQGVVVFVMFCLRRDEARAALAPCMKRVCCCSCRELTQRAAKSTEADAISSSAPTSPTDQQIIDNPIYISGDVAYETRITD</sequence>
<organism evidence="10 11">
    <name type="scientific">Patiria miniata</name>
    <name type="common">Bat star</name>
    <name type="synonym">Asterina miniata</name>
    <dbReference type="NCBI Taxonomy" id="46514"/>
    <lineage>
        <taxon>Eukaryota</taxon>
        <taxon>Metazoa</taxon>
        <taxon>Echinodermata</taxon>
        <taxon>Eleutherozoa</taxon>
        <taxon>Asterozoa</taxon>
        <taxon>Asteroidea</taxon>
        <taxon>Valvatacea</taxon>
        <taxon>Valvatida</taxon>
        <taxon>Asterinidae</taxon>
        <taxon>Patiria</taxon>
    </lineage>
</organism>
<comment type="subcellular location">
    <subcellularLocation>
        <location evidence="1">Membrane</location>
        <topology evidence="1">Multi-pass membrane protein</topology>
    </subcellularLocation>
</comment>
<dbReference type="InterPro" id="IPR000203">
    <property type="entry name" value="GPS"/>
</dbReference>
<feature type="transmembrane region" description="Helical" evidence="6">
    <location>
        <begin position="578"/>
        <end position="600"/>
    </location>
</feature>
<keyword evidence="4 6" id="KW-0472">Membrane</keyword>
<proteinExistence type="predicted"/>
<evidence type="ECO:0000256" key="5">
    <source>
        <dbReference type="ARBA" id="ARBA00023157"/>
    </source>
</evidence>
<dbReference type="InterPro" id="IPR046338">
    <property type="entry name" value="GAIN_dom_sf"/>
</dbReference>
<feature type="transmembrane region" description="Helical" evidence="6">
    <location>
        <begin position="705"/>
        <end position="724"/>
    </location>
</feature>
<dbReference type="PANTHER" id="PTHR45692">
    <property type="entry name" value="G_PROTEIN_RECEP_F2_4 DOMAIN-CONTAINING PROTEIN"/>
    <property type="match status" value="1"/>
</dbReference>
<feature type="transmembrane region" description="Helical" evidence="6">
    <location>
        <begin position="553"/>
        <end position="572"/>
    </location>
</feature>
<feature type="transmembrane region" description="Helical" evidence="6">
    <location>
        <begin position="620"/>
        <end position="641"/>
    </location>
</feature>
<keyword evidence="11" id="KW-1185">Reference proteome</keyword>
<dbReference type="InterPro" id="IPR057244">
    <property type="entry name" value="GAIN_B"/>
</dbReference>
<dbReference type="SMART" id="SM00034">
    <property type="entry name" value="CLECT"/>
    <property type="match status" value="1"/>
</dbReference>
<dbReference type="GeneID" id="119723381"/>
<dbReference type="OMA" id="NETATCE"/>
<accession>A0A913ZG33</accession>
<evidence type="ECO:0000256" key="4">
    <source>
        <dbReference type="ARBA" id="ARBA00023136"/>
    </source>
</evidence>
<dbReference type="Gene3D" id="3.10.100.10">
    <property type="entry name" value="Mannose-Binding Protein A, subunit A"/>
    <property type="match status" value="1"/>
</dbReference>
<dbReference type="EnsemblMetazoa" id="XM_038194032.1">
    <property type="protein sequence ID" value="XP_038049960.1"/>
    <property type="gene ID" value="LOC119723381"/>
</dbReference>
<evidence type="ECO:0000256" key="1">
    <source>
        <dbReference type="ARBA" id="ARBA00004141"/>
    </source>
</evidence>
<dbReference type="Gene3D" id="2.60.220.50">
    <property type="match status" value="1"/>
</dbReference>
<feature type="domain" description="GAIN-B" evidence="8">
    <location>
        <begin position="333"/>
        <end position="505"/>
    </location>
</feature>
<dbReference type="Gene3D" id="1.20.1070.10">
    <property type="entry name" value="Rhodopsin 7-helix transmembrane proteins"/>
    <property type="match status" value="1"/>
</dbReference>
<dbReference type="Pfam" id="PF00002">
    <property type="entry name" value="7tm_2"/>
    <property type="match status" value="1"/>
</dbReference>
<keyword evidence="2 6" id="KW-0812">Transmembrane</keyword>
<dbReference type="GO" id="GO:0004930">
    <property type="term" value="F:G protein-coupled receptor activity"/>
    <property type="evidence" value="ECO:0007669"/>
    <property type="project" value="InterPro"/>
</dbReference>
<evidence type="ECO:0000313" key="10">
    <source>
        <dbReference type="EnsemblMetazoa" id="XP_038049960.1"/>
    </source>
</evidence>
<keyword evidence="5" id="KW-1015">Disulfide bond</keyword>
<feature type="transmembrane region" description="Helical" evidence="6">
    <location>
        <begin position="519"/>
        <end position="541"/>
    </location>
</feature>
<dbReference type="RefSeq" id="XP_038049960.1">
    <property type="nucleotide sequence ID" value="XM_038194032.1"/>
</dbReference>
<feature type="domain" description="C-type lectin" evidence="7">
    <location>
        <begin position="100"/>
        <end position="162"/>
    </location>
</feature>
<evidence type="ECO:0000313" key="11">
    <source>
        <dbReference type="Proteomes" id="UP000887568"/>
    </source>
</evidence>
<dbReference type="InterPro" id="IPR000832">
    <property type="entry name" value="GPCR_2_secretin-like"/>
</dbReference>
<dbReference type="InterPro" id="IPR017981">
    <property type="entry name" value="GPCR_2-like_7TM"/>
</dbReference>
<dbReference type="OrthoDB" id="283575at2759"/>
<dbReference type="Pfam" id="PF00059">
    <property type="entry name" value="Lectin_C"/>
    <property type="match status" value="1"/>
</dbReference>
<dbReference type="AlphaFoldDB" id="A0A913ZG33"/>
<dbReference type="InterPro" id="IPR001304">
    <property type="entry name" value="C-type_lectin-like"/>
</dbReference>
<evidence type="ECO:0000256" key="6">
    <source>
        <dbReference type="SAM" id="Phobius"/>
    </source>
</evidence>
<dbReference type="CDD" id="cd15040">
    <property type="entry name" value="7tmB2_Adhesion"/>
    <property type="match status" value="1"/>
</dbReference>
<dbReference type="PROSITE" id="PS50041">
    <property type="entry name" value="C_TYPE_LECTIN_2"/>
    <property type="match status" value="1"/>
</dbReference>
<feature type="domain" description="G-protein coupled receptors family 2 profile 2" evidence="9">
    <location>
        <begin position="517"/>
        <end position="754"/>
    </location>
</feature>
<evidence type="ECO:0000256" key="2">
    <source>
        <dbReference type="ARBA" id="ARBA00022692"/>
    </source>
</evidence>
<reference evidence="10" key="1">
    <citation type="submission" date="2022-11" db="UniProtKB">
        <authorList>
            <consortium name="EnsemblMetazoa"/>
        </authorList>
    </citation>
    <scope>IDENTIFICATION</scope>
</reference>
<name>A0A913ZG33_PATMI</name>
<dbReference type="SUPFAM" id="SSF81321">
    <property type="entry name" value="Family A G protein-coupled receptor-like"/>
    <property type="match status" value="1"/>
</dbReference>